<dbReference type="SUPFAM" id="SSF103473">
    <property type="entry name" value="MFS general substrate transporter"/>
    <property type="match status" value="1"/>
</dbReference>
<feature type="transmembrane region" description="Helical" evidence="6">
    <location>
        <begin position="322"/>
        <end position="341"/>
    </location>
</feature>
<gene>
    <name evidence="8" type="ORF">D3272_08690</name>
</gene>
<feature type="transmembrane region" description="Helical" evidence="6">
    <location>
        <begin position="98"/>
        <end position="115"/>
    </location>
</feature>
<keyword evidence="3 6" id="KW-1133">Transmembrane helix</keyword>
<accession>A0A4Q2RES2</accession>
<evidence type="ECO:0000313" key="8">
    <source>
        <dbReference type="EMBL" id="RYB05661.1"/>
    </source>
</evidence>
<dbReference type="PRINTS" id="PR01036">
    <property type="entry name" value="TCRTETB"/>
</dbReference>
<organism evidence="8 9">
    <name type="scientific">Lichenibacterium ramalinae</name>
    <dbReference type="NCBI Taxonomy" id="2316527"/>
    <lineage>
        <taxon>Bacteria</taxon>
        <taxon>Pseudomonadati</taxon>
        <taxon>Pseudomonadota</taxon>
        <taxon>Alphaproteobacteria</taxon>
        <taxon>Hyphomicrobiales</taxon>
        <taxon>Lichenihabitantaceae</taxon>
        <taxon>Lichenibacterium</taxon>
    </lineage>
</organism>
<feature type="domain" description="Major facilitator superfamily (MFS) profile" evidence="7">
    <location>
        <begin position="3"/>
        <end position="449"/>
    </location>
</feature>
<dbReference type="InterPro" id="IPR020846">
    <property type="entry name" value="MFS_dom"/>
</dbReference>
<dbReference type="Pfam" id="PF07690">
    <property type="entry name" value="MFS_1"/>
    <property type="match status" value="1"/>
</dbReference>
<feature type="transmembrane region" description="Helical" evidence="6">
    <location>
        <begin position="127"/>
        <end position="145"/>
    </location>
</feature>
<dbReference type="CDD" id="cd17503">
    <property type="entry name" value="MFS_LmrB_MDR_like"/>
    <property type="match status" value="1"/>
</dbReference>
<feature type="transmembrane region" description="Helical" evidence="6">
    <location>
        <begin position="73"/>
        <end position="92"/>
    </location>
</feature>
<name>A0A4Q2RES2_9HYPH</name>
<dbReference type="Gene3D" id="1.20.1250.20">
    <property type="entry name" value="MFS general substrate transporter like domains"/>
    <property type="match status" value="1"/>
</dbReference>
<dbReference type="AlphaFoldDB" id="A0A4Q2RES2"/>
<dbReference type="GO" id="GO:0022857">
    <property type="term" value="F:transmembrane transporter activity"/>
    <property type="evidence" value="ECO:0007669"/>
    <property type="project" value="InterPro"/>
</dbReference>
<evidence type="ECO:0000256" key="4">
    <source>
        <dbReference type="ARBA" id="ARBA00023136"/>
    </source>
</evidence>
<dbReference type="PROSITE" id="PS50850">
    <property type="entry name" value="MFS"/>
    <property type="match status" value="1"/>
</dbReference>
<protein>
    <submittedName>
        <fullName evidence="8">MFS transporter</fullName>
    </submittedName>
</protein>
<dbReference type="PANTHER" id="PTHR23501:SF1">
    <property type="entry name" value="TRANSPORT PROTEIN HSRA-RELATED"/>
    <property type="match status" value="1"/>
</dbReference>
<evidence type="ECO:0000256" key="5">
    <source>
        <dbReference type="SAM" id="MobiDB-lite"/>
    </source>
</evidence>
<feature type="transmembrane region" description="Helical" evidence="6">
    <location>
        <begin position="39"/>
        <end position="61"/>
    </location>
</feature>
<evidence type="ECO:0000256" key="3">
    <source>
        <dbReference type="ARBA" id="ARBA00022989"/>
    </source>
</evidence>
<reference evidence="8 9" key="1">
    <citation type="submission" date="2018-09" db="EMBL/GenBank/DDBJ databases">
        <authorList>
            <person name="Grouzdev D.S."/>
            <person name="Krutkina M.S."/>
        </authorList>
    </citation>
    <scope>NUCLEOTIDE SEQUENCE [LARGE SCALE GENOMIC DNA]</scope>
    <source>
        <strain evidence="8 9">RmlP001</strain>
    </source>
</reference>
<evidence type="ECO:0000256" key="1">
    <source>
        <dbReference type="ARBA" id="ARBA00004141"/>
    </source>
</evidence>
<dbReference type="OrthoDB" id="9812221at2"/>
<feature type="transmembrane region" description="Helical" evidence="6">
    <location>
        <begin position="157"/>
        <end position="178"/>
    </location>
</feature>
<evidence type="ECO:0000313" key="9">
    <source>
        <dbReference type="Proteomes" id="UP000289411"/>
    </source>
</evidence>
<dbReference type="PANTHER" id="PTHR23501">
    <property type="entry name" value="MAJOR FACILITATOR SUPERFAMILY"/>
    <property type="match status" value="1"/>
</dbReference>
<feature type="transmembrane region" description="Helical" evidence="6">
    <location>
        <begin position="190"/>
        <end position="211"/>
    </location>
</feature>
<comment type="caution">
    <text evidence="8">The sequence shown here is derived from an EMBL/GenBank/DDBJ whole genome shotgun (WGS) entry which is preliminary data.</text>
</comment>
<sequence length="495" mass="51440">MLVPLVVACALFMENMDSTVIATSLPAIAADLHQDPITLKLAMTSYLISLAVFIPASGWAADKFGARPIFRGAIVVFVAGSILCGLSGSLAGFVGARIVQGLGGAMMVPVGRLVLLRSVPREELVTALAYLTVPALLGPVLGPPLGGFITTYFEWRWIFWINVPIGILGVVLATLFIADIREAEVWPLDVPGFLLSGAGLSALSFGLTVIGRGIVPAPVTAGLIVGGLALVVGYVVHARRAPHPILDLSLLRIATFRASVTGGFVFRLGIGALPFLLPLMLQIGFGLNPFQSGCLTFAAAAGAMLMKTSAKPILRRFGFKRVLVLNAALSAVFMVGYGLFRPSTPEWLLWAALLAGGFFRSLQFTSINALAYADIDAPEMSRATSFASVAQQLSLSTGVAAGAGAIELSQWWHADAALTTRDFSFAFYAVALVSASASLVFARLPADAGDVLRGARKREAAVAVAPSGGLGDQPAGLVPASPDGGGAPRNPVAST</sequence>
<dbReference type="InterPro" id="IPR036259">
    <property type="entry name" value="MFS_trans_sf"/>
</dbReference>
<dbReference type="InterPro" id="IPR011701">
    <property type="entry name" value="MFS"/>
</dbReference>
<dbReference type="Gene3D" id="1.20.1720.10">
    <property type="entry name" value="Multidrug resistance protein D"/>
    <property type="match status" value="1"/>
</dbReference>
<reference evidence="8 9" key="2">
    <citation type="submission" date="2019-02" db="EMBL/GenBank/DDBJ databases">
        <title>'Lichenibacterium ramalinii' gen. nov. sp. nov., 'Lichenibacterium minor' gen. nov. sp. nov.</title>
        <authorList>
            <person name="Pankratov T."/>
        </authorList>
    </citation>
    <scope>NUCLEOTIDE SEQUENCE [LARGE SCALE GENOMIC DNA]</scope>
    <source>
        <strain evidence="8 9">RmlP001</strain>
    </source>
</reference>
<keyword evidence="4 6" id="KW-0472">Membrane</keyword>
<feature type="transmembrane region" description="Helical" evidence="6">
    <location>
        <begin position="289"/>
        <end position="310"/>
    </location>
</feature>
<proteinExistence type="predicted"/>
<dbReference type="Proteomes" id="UP000289411">
    <property type="component" value="Unassembled WGS sequence"/>
</dbReference>
<comment type="subcellular location">
    <subcellularLocation>
        <location evidence="1">Membrane</location>
        <topology evidence="1">Multi-pass membrane protein</topology>
    </subcellularLocation>
</comment>
<feature type="transmembrane region" description="Helical" evidence="6">
    <location>
        <begin position="425"/>
        <end position="446"/>
    </location>
</feature>
<dbReference type="GO" id="GO:0005886">
    <property type="term" value="C:plasma membrane"/>
    <property type="evidence" value="ECO:0007669"/>
    <property type="project" value="TreeGrafter"/>
</dbReference>
<keyword evidence="9" id="KW-1185">Reference proteome</keyword>
<feature type="region of interest" description="Disordered" evidence="5">
    <location>
        <begin position="464"/>
        <end position="495"/>
    </location>
</feature>
<feature type="transmembrane region" description="Helical" evidence="6">
    <location>
        <begin position="256"/>
        <end position="277"/>
    </location>
</feature>
<evidence type="ECO:0000256" key="6">
    <source>
        <dbReference type="SAM" id="Phobius"/>
    </source>
</evidence>
<feature type="transmembrane region" description="Helical" evidence="6">
    <location>
        <begin position="347"/>
        <end position="372"/>
    </location>
</feature>
<feature type="transmembrane region" description="Helical" evidence="6">
    <location>
        <begin position="217"/>
        <end position="236"/>
    </location>
</feature>
<evidence type="ECO:0000256" key="2">
    <source>
        <dbReference type="ARBA" id="ARBA00022692"/>
    </source>
</evidence>
<keyword evidence="2 6" id="KW-0812">Transmembrane</keyword>
<dbReference type="RefSeq" id="WP_129218908.1">
    <property type="nucleotide sequence ID" value="NZ_QYBC01000006.1"/>
</dbReference>
<dbReference type="EMBL" id="QYBC01000006">
    <property type="protein sequence ID" value="RYB05661.1"/>
    <property type="molecule type" value="Genomic_DNA"/>
</dbReference>
<evidence type="ECO:0000259" key="7">
    <source>
        <dbReference type="PROSITE" id="PS50850"/>
    </source>
</evidence>